<evidence type="ECO:0000313" key="2">
    <source>
        <dbReference type="EMBL" id="GIG85604.1"/>
    </source>
</evidence>
<dbReference type="PROSITE" id="PS51318">
    <property type="entry name" value="TAT"/>
    <property type="match status" value="1"/>
</dbReference>
<dbReference type="Proteomes" id="UP000646749">
    <property type="component" value="Unassembled WGS sequence"/>
</dbReference>
<dbReference type="InterPro" id="IPR013783">
    <property type="entry name" value="Ig-like_fold"/>
</dbReference>
<dbReference type="Gene3D" id="2.60.40.10">
    <property type="entry name" value="Immunoglobulins"/>
    <property type="match status" value="1"/>
</dbReference>
<evidence type="ECO:0000256" key="1">
    <source>
        <dbReference type="SAM" id="MobiDB-lite"/>
    </source>
</evidence>
<keyword evidence="3" id="KW-1185">Reference proteome</keyword>
<name>A0ABQ4DT36_9ACTN</name>
<accession>A0ABQ4DT36</accession>
<dbReference type="InterPro" id="IPR006311">
    <property type="entry name" value="TAT_signal"/>
</dbReference>
<evidence type="ECO:0000313" key="3">
    <source>
        <dbReference type="Proteomes" id="UP000646749"/>
    </source>
</evidence>
<sequence>MAAALFAAGRRDQLAQPVNHSPRVLVYQGGNDHMTDHLKNLPVSRRDIIRISGGTTAAVALGSLGVPGQAGAAPAQAAPASDVGQVSGGVGSASASSGAGTRLRSTGADLLIRDGSPHWWLSPDIWAVPGTDPNGAPGTPAAGDVAYVWARVQNTGREDAVGVQVKFYWGNPSVQMLYSTLNLIGTAFADVDAGDTQDVLCLVPWNVVTVNDGHECLVAVASLPGDPALPDAVDPVGYPNVAQRNLTLASARKSDFKLTLTVNAAKRAPKQIRISAEIGGELSKEALHTLGLAERRPVGKPVVEVGFSLKPITDPGDGIGDPELVVEVPAGRSVPVHLTVRGGAGLGTGEYQLVEVLERDGDRLLGGISLAVVAGKEEEK</sequence>
<protein>
    <recommendedName>
        <fullName evidence="4">CARDB domain-containing protein</fullName>
    </recommendedName>
</protein>
<evidence type="ECO:0008006" key="4">
    <source>
        <dbReference type="Google" id="ProtNLM"/>
    </source>
</evidence>
<organism evidence="2 3">
    <name type="scientific">Plantactinospora endophytica</name>
    <dbReference type="NCBI Taxonomy" id="673535"/>
    <lineage>
        <taxon>Bacteria</taxon>
        <taxon>Bacillati</taxon>
        <taxon>Actinomycetota</taxon>
        <taxon>Actinomycetes</taxon>
        <taxon>Micromonosporales</taxon>
        <taxon>Micromonosporaceae</taxon>
        <taxon>Plantactinospora</taxon>
    </lineage>
</organism>
<reference evidence="2 3" key="1">
    <citation type="submission" date="2021-01" db="EMBL/GenBank/DDBJ databases">
        <title>Whole genome shotgun sequence of Plantactinospora endophytica NBRC 110450.</title>
        <authorList>
            <person name="Komaki H."/>
            <person name="Tamura T."/>
        </authorList>
    </citation>
    <scope>NUCLEOTIDE SEQUENCE [LARGE SCALE GENOMIC DNA]</scope>
    <source>
        <strain evidence="2 3">NBRC 110450</strain>
    </source>
</reference>
<proteinExistence type="predicted"/>
<gene>
    <name evidence="2" type="ORF">Pen02_05400</name>
</gene>
<dbReference type="EMBL" id="BONW01000001">
    <property type="protein sequence ID" value="GIG85604.1"/>
    <property type="molecule type" value="Genomic_DNA"/>
</dbReference>
<feature type="region of interest" description="Disordered" evidence="1">
    <location>
        <begin position="81"/>
        <end position="101"/>
    </location>
</feature>
<comment type="caution">
    <text evidence="2">The sequence shown here is derived from an EMBL/GenBank/DDBJ whole genome shotgun (WGS) entry which is preliminary data.</text>
</comment>